<protein>
    <submittedName>
        <fullName evidence="2">Uncharacterized protein</fullName>
    </submittedName>
</protein>
<sequence length="141" mass="15157">MTGPPRSSYQPEDADNSLDKRLTHSAPAGTRATFELKKELSRISACCREEASGRRRAGRFGPSRGAAVGLAACVLMGSDAAAAAVVDLRSYSSDMDVEPHGHYSFDLPGGAECDVETRVVKLGPPGYENVARFSTPWDPRW</sequence>
<proteinExistence type="predicted"/>
<evidence type="ECO:0000256" key="1">
    <source>
        <dbReference type="SAM" id="MobiDB-lite"/>
    </source>
</evidence>
<accession>A0A5R9B6U0</accession>
<organism evidence="2 3">
    <name type="scientific">Nesterenkonia salmonea</name>
    <dbReference type="NCBI Taxonomy" id="1804987"/>
    <lineage>
        <taxon>Bacteria</taxon>
        <taxon>Bacillati</taxon>
        <taxon>Actinomycetota</taxon>
        <taxon>Actinomycetes</taxon>
        <taxon>Micrococcales</taxon>
        <taxon>Micrococcaceae</taxon>
        <taxon>Nesterenkonia</taxon>
    </lineage>
</organism>
<reference evidence="2 3" key="1">
    <citation type="submission" date="2019-05" db="EMBL/GenBank/DDBJ databases">
        <title>Nesterenkonia sp. GY074 isolated from the Southern Atlantic Ocean.</title>
        <authorList>
            <person name="Zhang G."/>
        </authorList>
    </citation>
    <scope>NUCLEOTIDE SEQUENCE [LARGE SCALE GENOMIC DNA]</scope>
    <source>
        <strain evidence="2 3">GY074</strain>
    </source>
</reference>
<dbReference type="EMBL" id="VAVZ01000070">
    <property type="protein sequence ID" value="TLP92235.1"/>
    <property type="molecule type" value="Genomic_DNA"/>
</dbReference>
<evidence type="ECO:0000313" key="3">
    <source>
        <dbReference type="Proteomes" id="UP000310458"/>
    </source>
</evidence>
<dbReference type="RefSeq" id="WP_138254334.1">
    <property type="nucleotide sequence ID" value="NZ_VAVZ01000070.1"/>
</dbReference>
<feature type="region of interest" description="Disordered" evidence="1">
    <location>
        <begin position="1"/>
        <end position="30"/>
    </location>
</feature>
<dbReference type="AlphaFoldDB" id="A0A5R9B6U0"/>
<dbReference type="OrthoDB" id="9939105at2"/>
<dbReference type="Proteomes" id="UP000310458">
    <property type="component" value="Unassembled WGS sequence"/>
</dbReference>
<evidence type="ECO:0000313" key="2">
    <source>
        <dbReference type="EMBL" id="TLP92235.1"/>
    </source>
</evidence>
<comment type="caution">
    <text evidence="2">The sequence shown here is derived from an EMBL/GenBank/DDBJ whole genome shotgun (WGS) entry which is preliminary data.</text>
</comment>
<gene>
    <name evidence="2" type="ORF">FEF26_14940</name>
</gene>
<name>A0A5R9B6U0_9MICC</name>
<feature type="compositionally biased region" description="Polar residues" evidence="1">
    <location>
        <begin position="1"/>
        <end position="10"/>
    </location>
</feature>
<keyword evidence="3" id="KW-1185">Reference proteome</keyword>